<keyword evidence="5 7" id="KW-0472">Membrane</keyword>
<feature type="compositionally biased region" description="Pro residues" evidence="6">
    <location>
        <begin position="270"/>
        <end position="290"/>
    </location>
</feature>
<evidence type="ECO:0000313" key="8">
    <source>
        <dbReference type="EMBL" id="GFJ82870.1"/>
    </source>
</evidence>
<sequence length="290" mass="30418">MQLRGRLVLAVLSRMRATLVVESSLVLAAQAFLALFPVVIVFAALAPTGVSSELLDALRDRFGLGGTSATAVRQLIVDRDDVRGSLSFVGVLLVLGSATSFTRALQKVYERAWDLPKLGLRGAWRGAAWVAGLIVYLGLLTLAVRISHSLHIGGSLGAVAAVFLWWWTPYLLLGGRVRGRALVPGAILTAIAQLALSLVGATVLPRTVRSSESQFGPIGVVFAVESWLIVVCGAVVVSTAVTAALVRVDGPVGRAFRGTPDPDGWRRTRPPPTAAAPPVAADPPSPPSRG</sequence>
<feature type="transmembrane region" description="Helical" evidence="7">
    <location>
        <begin position="85"/>
        <end position="105"/>
    </location>
</feature>
<evidence type="ECO:0000256" key="6">
    <source>
        <dbReference type="SAM" id="MobiDB-lite"/>
    </source>
</evidence>
<comment type="caution">
    <text evidence="8">The sequence shown here is derived from an EMBL/GenBank/DDBJ whole genome shotgun (WGS) entry which is preliminary data.</text>
</comment>
<feature type="transmembrane region" description="Helical" evidence="7">
    <location>
        <begin position="185"/>
        <end position="204"/>
    </location>
</feature>
<keyword evidence="4 7" id="KW-1133">Transmembrane helix</keyword>
<feature type="transmembrane region" description="Helical" evidence="7">
    <location>
        <begin position="224"/>
        <end position="246"/>
    </location>
</feature>
<feature type="transmembrane region" description="Helical" evidence="7">
    <location>
        <begin position="152"/>
        <end position="173"/>
    </location>
</feature>
<name>A0A6V8KHK4_9ACTN</name>
<protein>
    <submittedName>
        <fullName evidence="8">Uncharacterized protein</fullName>
    </submittedName>
</protein>
<evidence type="ECO:0000256" key="2">
    <source>
        <dbReference type="ARBA" id="ARBA00022475"/>
    </source>
</evidence>
<comment type="subcellular location">
    <subcellularLocation>
        <location evidence="1">Cell membrane</location>
        <topology evidence="1">Multi-pass membrane protein</topology>
    </subcellularLocation>
</comment>
<feature type="transmembrane region" description="Helical" evidence="7">
    <location>
        <begin position="126"/>
        <end position="146"/>
    </location>
</feature>
<dbReference type="Proteomes" id="UP000482800">
    <property type="component" value="Unassembled WGS sequence"/>
</dbReference>
<proteinExistence type="predicted"/>
<feature type="region of interest" description="Disordered" evidence="6">
    <location>
        <begin position="257"/>
        <end position="290"/>
    </location>
</feature>
<evidence type="ECO:0000256" key="5">
    <source>
        <dbReference type="ARBA" id="ARBA00023136"/>
    </source>
</evidence>
<accession>A0A6V8KHK4</accession>
<keyword evidence="2" id="KW-1003">Cell membrane</keyword>
<dbReference type="InterPro" id="IPR017039">
    <property type="entry name" value="Virul_fac_BrkB"/>
</dbReference>
<evidence type="ECO:0000256" key="4">
    <source>
        <dbReference type="ARBA" id="ARBA00022989"/>
    </source>
</evidence>
<feature type="transmembrane region" description="Helical" evidence="7">
    <location>
        <begin position="20"/>
        <end position="46"/>
    </location>
</feature>
<evidence type="ECO:0000313" key="9">
    <source>
        <dbReference type="Proteomes" id="UP000482800"/>
    </source>
</evidence>
<evidence type="ECO:0000256" key="7">
    <source>
        <dbReference type="SAM" id="Phobius"/>
    </source>
</evidence>
<keyword evidence="3 7" id="KW-0812">Transmembrane</keyword>
<evidence type="ECO:0000256" key="1">
    <source>
        <dbReference type="ARBA" id="ARBA00004651"/>
    </source>
</evidence>
<evidence type="ECO:0000256" key="3">
    <source>
        <dbReference type="ARBA" id="ARBA00022692"/>
    </source>
</evidence>
<dbReference type="EMBL" id="BLPF01000002">
    <property type="protein sequence ID" value="GFJ82870.1"/>
    <property type="molecule type" value="Genomic_DNA"/>
</dbReference>
<organism evidence="8 9">
    <name type="scientific">Phytohabitans houttuyneae</name>
    <dbReference type="NCBI Taxonomy" id="1076126"/>
    <lineage>
        <taxon>Bacteria</taxon>
        <taxon>Bacillati</taxon>
        <taxon>Actinomycetota</taxon>
        <taxon>Actinomycetes</taxon>
        <taxon>Micromonosporales</taxon>
        <taxon>Micromonosporaceae</taxon>
    </lineage>
</organism>
<reference evidence="8 9" key="2">
    <citation type="submission" date="2020-03" db="EMBL/GenBank/DDBJ databases">
        <authorList>
            <person name="Ichikawa N."/>
            <person name="Kimura A."/>
            <person name="Kitahashi Y."/>
            <person name="Uohara A."/>
        </authorList>
    </citation>
    <scope>NUCLEOTIDE SEQUENCE [LARGE SCALE GENOMIC DNA]</scope>
    <source>
        <strain evidence="8 9">NBRC 108639</strain>
    </source>
</reference>
<dbReference type="GO" id="GO:0005886">
    <property type="term" value="C:plasma membrane"/>
    <property type="evidence" value="ECO:0007669"/>
    <property type="project" value="UniProtKB-SubCell"/>
</dbReference>
<dbReference type="RefSeq" id="WP_173063911.1">
    <property type="nucleotide sequence ID" value="NZ_BAABGO010000004.1"/>
</dbReference>
<keyword evidence="9" id="KW-1185">Reference proteome</keyword>
<dbReference type="AlphaFoldDB" id="A0A6V8KHK4"/>
<dbReference type="Pfam" id="PF03631">
    <property type="entry name" value="Virul_fac_BrkB"/>
    <property type="match status" value="1"/>
</dbReference>
<reference evidence="8 9" key="1">
    <citation type="submission" date="2020-03" db="EMBL/GenBank/DDBJ databases">
        <title>Whole genome shotgun sequence of Phytohabitans houttuyneae NBRC 108639.</title>
        <authorList>
            <person name="Komaki H."/>
            <person name="Tamura T."/>
        </authorList>
    </citation>
    <scope>NUCLEOTIDE SEQUENCE [LARGE SCALE GENOMIC DNA]</scope>
    <source>
        <strain evidence="8 9">NBRC 108639</strain>
    </source>
</reference>
<gene>
    <name evidence="8" type="ORF">Phou_070500</name>
</gene>